<evidence type="ECO:0000313" key="7">
    <source>
        <dbReference type="Proteomes" id="UP000018542"/>
    </source>
</evidence>
<dbReference type="HOGENOM" id="CLU_059021_3_1_5"/>
<evidence type="ECO:0000256" key="4">
    <source>
        <dbReference type="ARBA" id="ARBA00038054"/>
    </source>
</evidence>
<feature type="domain" description="Flavin reductase like" evidence="5">
    <location>
        <begin position="19"/>
        <end position="173"/>
    </location>
</feature>
<dbReference type="PANTHER" id="PTHR33798">
    <property type="entry name" value="FLAVOPROTEIN OXYGENASE"/>
    <property type="match status" value="1"/>
</dbReference>
<keyword evidence="2" id="KW-0285">Flavoprotein</keyword>
<evidence type="ECO:0000259" key="5">
    <source>
        <dbReference type="SMART" id="SM00903"/>
    </source>
</evidence>
<comment type="cofactor">
    <cofactor evidence="1">
        <name>FMN</name>
        <dbReference type="ChEBI" id="CHEBI:58210"/>
    </cofactor>
</comment>
<sequence length="201" mass="21840">MDFDFQTLAPDDRYKLLASTVVPRPIAWVTTLSLDGVRNAAPFSFFNALSKDPPLLAVGIQADKDGTMKDTARNILDTGEFVVNLVPRAAQEAMNATSAGVAPDVDELALAGLDARPSVKIAPPRIAASPVAFECRLHTPLTPTPNQLIAIGEIVHAHVEDAYLLDASRHYIATEKLDLIGRMHGRDWYLDTRGAFQIARP</sequence>
<dbReference type="InterPro" id="IPR002563">
    <property type="entry name" value="Flavin_Rdtase-like_dom"/>
</dbReference>
<dbReference type="PATRIC" id="fig|1029756.8.peg.2990"/>
<keyword evidence="7" id="KW-1185">Reference proteome</keyword>
<dbReference type="Proteomes" id="UP000018542">
    <property type="component" value="Chromosome"/>
</dbReference>
<dbReference type="Gene3D" id="2.30.110.10">
    <property type="entry name" value="Electron Transport, Fmn-binding Protein, Chain A"/>
    <property type="match status" value="1"/>
</dbReference>
<protein>
    <recommendedName>
        <fullName evidence="5">Flavin reductase like domain-containing protein</fullName>
    </recommendedName>
</protein>
<evidence type="ECO:0000256" key="2">
    <source>
        <dbReference type="ARBA" id="ARBA00022630"/>
    </source>
</evidence>
<dbReference type="PANTHER" id="PTHR33798:SF5">
    <property type="entry name" value="FLAVIN REDUCTASE LIKE DOMAIN-CONTAINING PROTEIN"/>
    <property type="match status" value="1"/>
</dbReference>
<dbReference type="STRING" id="1029756.W911_14365"/>
<evidence type="ECO:0000313" key="6">
    <source>
        <dbReference type="EMBL" id="AHB49324.1"/>
    </source>
</evidence>
<dbReference type="KEGG" id="hni:W911_14365"/>
<dbReference type="Pfam" id="PF01613">
    <property type="entry name" value="Flavin_Reduct"/>
    <property type="match status" value="1"/>
</dbReference>
<reference evidence="6 7" key="1">
    <citation type="journal article" date="2014" name="Genome Announc.">
        <title>Complete Genome Sequence of Hyphomicrobium nitrativorans Strain NL23, a Denitrifying Bacterium Isolated from Biofilm of a Methanol-Fed Denitrification System Treating Seawater at the Montreal Biodome.</title>
        <authorList>
            <person name="Martineau C."/>
            <person name="Villeneuve C."/>
            <person name="Mauffrey F."/>
            <person name="Villemur R."/>
        </authorList>
    </citation>
    <scope>NUCLEOTIDE SEQUENCE [LARGE SCALE GENOMIC DNA]</scope>
    <source>
        <strain evidence="6">NL23</strain>
    </source>
</reference>
<keyword evidence="3" id="KW-0288">FMN</keyword>
<dbReference type="EMBL" id="CP006912">
    <property type="protein sequence ID" value="AHB49324.1"/>
    <property type="molecule type" value="Genomic_DNA"/>
</dbReference>
<evidence type="ECO:0000256" key="3">
    <source>
        <dbReference type="ARBA" id="ARBA00022643"/>
    </source>
</evidence>
<organism evidence="6 7">
    <name type="scientific">Hyphomicrobium nitrativorans NL23</name>
    <dbReference type="NCBI Taxonomy" id="1029756"/>
    <lineage>
        <taxon>Bacteria</taxon>
        <taxon>Pseudomonadati</taxon>
        <taxon>Pseudomonadota</taxon>
        <taxon>Alphaproteobacteria</taxon>
        <taxon>Hyphomicrobiales</taxon>
        <taxon>Hyphomicrobiaceae</taxon>
        <taxon>Hyphomicrobium</taxon>
    </lineage>
</organism>
<dbReference type="OrthoDB" id="9783347at2"/>
<evidence type="ECO:0000256" key="1">
    <source>
        <dbReference type="ARBA" id="ARBA00001917"/>
    </source>
</evidence>
<dbReference type="SMART" id="SM00903">
    <property type="entry name" value="Flavin_Reduct"/>
    <property type="match status" value="1"/>
</dbReference>
<accession>V5SHB8</accession>
<dbReference type="GO" id="GO:0010181">
    <property type="term" value="F:FMN binding"/>
    <property type="evidence" value="ECO:0007669"/>
    <property type="project" value="InterPro"/>
</dbReference>
<dbReference type="GO" id="GO:0016646">
    <property type="term" value="F:oxidoreductase activity, acting on the CH-NH group of donors, NAD or NADP as acceptor"/>
    <property type="evidence" value="ECO:0007669"/>
    <property type="project" value="UniProtKB-ARBA"/>
</dbReference>
<comment type="similarity">
    <text evidence="4">Belongs to the flavoredoxin family.</text>
</comment>
<proteinExistence type="inferred from homology"/>
<name>V5SHB8_9HYPH</name>
<dbReference type="InterPro" id="IPR012349">
    <property type="entry name" value="Split_barrel_FMN-bd"/>
</dbReference>
<dbReference type="AlphaFoldDB" id="V5SHB8"/>
<dbReference type="RefSeq" id="WP_023788187.1">
    <property type="nucleotide sequence ID" value="NC_022997.1"/>
</dbReference>
<dbReference type="SUPFAM" id="SSF50475">
    <property type="entry name" value="FMN-binding split barrel"/>
    <property type="match status" value="1"/>
</dbReference>
<gene>
    <name evidence="6" type="ORF">W911_14365</name>
</gene>